<comment type="subcellular location">
    <subcellularLocation>
        <location evidence="1">Cell membrane</location>
        <topology evidence="1">Multi-pass membrane protein</topology>
    </subcellularLocation>
</comment>
<dbReference type="GO" id="GO:0009401">
    <property type="term" value="P:phosphoenolpyruvate-dependent sugar phosphotransferase system"/>
    <property type="evidence" value="ECO:0007669"/>
    <property type="project" value="UniProtKB-KW"/>
</dbReference>
<evidence type="ECO:0000256" key="4">
    <source>
        <dbReference type="ARBA" id="ARBA00022597"/>
    </source>
</evidence>
<feature type="transmembrane region" description="Helical" evidence="9">
    <location>
        <begin position="139"/>
        <end position="163"/>
    </location>
</feature>
<evidence type="ECO:0000256" key="8">
    <source>
        <dbReference type="ARBA" id="ARBA00023136"/>
    </source>
</evidence>
<keyword evidence="3" id="KW-1003">Cell membrane</keyword>
<dbReference type="PANTHER" id="PTHR32502">
    <property type="entry name" value="N-ACETYLGALACTOSAMINE PERMEASE II COMPONENT-RELATED"/>
    <property type="match status" value="1"/>
</dbReference>
<accession>A0A5Y2S6D7</accession>
<evidence type="ECO:0000256" key="3">
    <source>
        <dbReference type="ARBA" id="ARBA00022475"/>
    </source>
</evidence>
<feature type="transmembrane region" description="Helical" evidence="9">
    <location>
        <begin position="26"/>
        <end position="45"/>
    </location>
</feature>
<gene>
    <name evidence="10" type="ORF">FNN84_21230</name>
</gene>
<dbReference type="InterPro" id="IPR050303">
    <property type="entry name" value="GatZ_KbaZ_carbometab"/>
</dbReference>
<keyword evidence="8 9" id="KW-0472">Membrane</keyword>
<keyword evidence="2" id="KW-0813">Transport</keyword>
<keyword evidence="4 10" id="KW-0762">Sugar transport</keyword>
<keyword evidence="5" id="KW-0598">Phosphotransferase system</keyword>
<evidence type="ECO:0000256" key="7">
    <source>
        <dbReference type="ARBA" id="ARBA00022989"/>
    </source>
</evidence>
<evidence type="ECO:0000256" key="1">
    <source>
        <dbReference type="ARBA" id="ARBA00004651"/>
    </source>
</evidence>
<dbReference type="Proteomes" id="UP000839746">
    <property type="component" value="Unassembled WGS sequence"/>
</dbReference>
<dbReference type="GO" id="GO:0005886">
    <property type="term" value="C:plasma membrane"/>
    <property type="evidence" value="ECO:0007669"/>
    <property type="project" value="UniProtKB-SubCell"/>
</dbReference>
<feature type="transmembrane region" description="Helical" evidence="9">
    <location>
        <begin position="208"/>
        <end position="237"/>
    </location>
</feature>
<evidence type="ECO:0000256" key="9">
    <source>
        <dbReference type="SAM" id="Phobius"/>
    </source>
</evidence>
<organism evidence="10">
    <name type="scientific">Salmonella enterica subsp. salamae</name>
    <dbReference type="NCBI Taxonomy" id="59202"/>
    <lineage>
        <taxon>Bacteria</taxon>
        <taxon>Pseudomonadati</taxon>
        <taxon>Pseudomonadota</taxon>
        <taxon>Gammaproteobacteria</taxon>
        <taxon>Enterobacterales</taxon>
        <taxon>Enterobacteriaceae</taxon>
        <taxon>Salmonella</taxon>
    </lineage>
</organism>
<proteinExistence type="predicted"/>
<comment type="caution">
    <text evidence="10">The sequence shown here is derived from an EMBL/GenBank/DDBJ whole genome shotgun (WGS) entry which is preliminary data.</text>
</comment>
<feature type="transmembrane region" description="Helical" evidence="9">
    <location>
        <begin position="95"/>
        <end position="119"/>
    </location>
</feature>
<dbReference type="InterPro" id="IPR004700">
    <property type="entry name" value="PTS_IIC_man"/>
</dbReference>
<dbReference type="AlphaFoldDB" id="A0A5Y2S6D7"/>
<evidence type="ECO:0000256" key="6">
    <source>
        <dbReference type="ARBA" id="ARBA00022692"/>
    </source>
</evidence>
<dbReference type="PANTHER" id="PTHR32502:SF28">
    <property type="entry name" value="PHOSPHOTRANSFERASE SYSTEM SUGAR-SPECIFIC EIIC COMPONENT"/>
    <property type="match status" value="1"/>
</dbReference>
<dbReference type="EMBL" id="AAILSQ010000029">
    <property type="protein sequence ID" value="ECF6053709.1"/>
    <property type="molecule type" value="Genomic_DNA"/>
</dbReference>
<evidence type="ECO:0000313" key="10">
    <source>
        <dbReference type="EMBL" id="ECF6053709.1"/>
    </source>
</evidence>
<evidence type="ECO:0000256" key="5">
    <source>
        <dbReference type="ARBA" id="ARBA00022683"/>
    </source>
</evidence>
<dbReference type="PROSITE" id="PS51106">
    <property type="entry name" value="PTS_EIIC_TYPE_4"/>
    <property type="match status" value="1"/>
</dbReference>
<feature type="transmembrane region" description="Helical" evidence="9">
    <location>
        <begin position="175"/>
        <end position="196"/>
    </location>
</feature>
<name>A0A5Y2S6D7_SALER</name>
<evidence type="ECO:0000256" key="2">
    <source>
        <dbReference type="ARBA" id="ARBA00022448"/>
    </source>
</evidence>
<reference evidence="10" key="1">
    <citation type="submission" date="2019-07" db="EMBL/GenBank/DDBJ databases">
        <authorList>
            <person name="Ashton P.M."/>
            <person name="Dallman T."/>
            <person name="Nair S."/>
            <person name="De Pinna E."/>
            <person name="Peters T."/>
            <person name="Grant K."/>
        </authorList>
    </citation>
    <scope>NUCLEOTIDE SEQUENCE [LARGE SCALE GENOMIC DNA]</scope>
    <source>
        <strain evidence="10">107213</strain>
    </source>
</reference>
<keyword evidence="6 9" id="KW-0812">Transmembrane</keyword>
<sequence>MLEIWQIAAVTLLAFLVPIDKYGLTIGLRWPIITGLILGFILGDMKTALFIGGTLELMALGVTSIAGSSVPEYSTAAIIAIVIASQTGQSMEAGLALGLPVAMLGVQFDVVAKIINGFIVRKSQIYANAGQFARMKRILLLGPVIMGLTAAIPVLLAITLGAAAIKEVLAVMPAWFSNGLTIAGRVLPAVGIALLLNYIPVKRYFQYLLAGFFFVAWLNVPILGVTVVGLIAAIHYYSKNDAVPASATTNEILDDE</sequence>
<keyword evidence="7 9" id="KW-1133">Transmembrane helix</keyword>
<protein>
    <submittedName>
        <fullName evidence="10">PTS sugar transporter subunit IIC</fullName>
    </submittedName>
</protein>
<dbReference type="Pfam" id="PF03609">
    <property type="entry name" value="EII-Sor"/>
    <property type="match status" value="1"/>
</dbReference>